<dbReference type="EMBL" id="SRLO01000004">
    <property type="protein sequence ID" value="TNN88754.1"/>
    <property type="molecule type" value="Genomic_DNA"/>
</dbReference>
<dbReference type="PANTHER" id="PTHR22722">
    <property type="entry name" value="LOW-DENSITY LIPOPROTEIN RECEPTOR-RELATED PROTEIN 2-RELATED"/>
    <property type="match status" value="1"/>
</dbReference>
<feature type="chain" id="PRO_5021398914" evidence="13">
    <location>
        <begin position="22"/>
        <end position="185"/>
    </location>
</feature>
<dbReference type="InterPro" id="IPR001881">
    <property type="entry name" value="EGF-like_Ca-bd_dom"/>
</dbReference>
<dbReference type="Proteomes" id="UP000314294">
    <property type="component" value="Unassembled WGS sequence"/>
</dbReference>
<dbReference type="GO" id="GO:0005509">
    <property type="term" value="F:calcium ion binding"/>
    <property type="evidence" value="ECO:0007669"/>
    <property type="project" value="InterPro"/>
</dbReference>
<dbReference type="CDD" id="cd00054">
    <property type="entry name" value="EGF_CA"/>
    <property type="match status" value="1"/>
</dbReference>
<evidence type="ECO:0000313" key="16">
    <source>
        <dbReference type="Proteomes" id="UP000314294"/>
    </source>
</evidence>
<dbReference type="InterPro" id="IPR000742">
    <property type="entry name" value="EGF"/>
</dbReference>
<keyword evidence="4" id="KW-0812">Transmembrane</keyword>
<dbReference type="GO" id="GO:0005041">
    <property type="term" value="F:low-density lipoprotein particle receptor activity"/>
    <property type="evidence" value="ECO:0007669"/>
    <property type="project" value="TreeGrafter"/>
</dbReference>
<dbReference type="PROSITE" id="PS01187">
    <property type="entry name" value="EGF_CA"/>
    <property type="match status" value="1"/>
</dbReference>
<protein>
    <submittedName>
        <fullName evidence="15">Low-density lipoprotein receptor-related protein 1B</fullName>
    </submittedName>
</protein>
<evidence type="ECO:0000256" key="9">
    <source>
        <dbReference type="ARBA" id="ARBA00023157"/>
    </source>
</evidence>
<dbReference type="PROSITE" id="PS00010">
    <property type="entry name" value="ASX_HYDROXYL"/>
    <property type="match status" value="1"/>
</dbReference>
<dbReference type="AlphaFoldDB" id="A0A4Z2JG35"/>
<dbReference type="InterPro" id="IPR000033">
    <property type="entry name" value="LDLR_classB_rpt"/>
</dbReference>
<evidence type="ECO:0000256" key="7">
    <source>
        <dbReference type="ARBA" id="ARBA00022989"/>
    </source>
</evidence>
<evidence type="ECO:0000256" key="10">
    <source>
        <dbReference type="ARBA" id="ARBA00023170"/>
    </source>
</evidence>
<dbReference type="FunFam" id="2.10.25.10:FF:000009">
    <property type="entry name" value="Low-density lipoprotein receptor isoform 1"/>
    <property type="match status" value="1"/>
</dbReference>
<dbReference type="PANTHER" id="PTHR22722:SF5">
    <property type="entry name" value="LOW-DENSITY LIPOPROTEIN RECEPTOR-RELATED PROTEIN 1B"/>
    <property type="match status" value="1"/>
</dbReference>
<dbReference type="Gene3D" id="2.120.10.30">
    <property type="entry name" value="TolB, C-terminal domain"/>
    <property type="match status" value="1"/>
</dbReference>
<feature type="disulfide bond" evidence="12">
    <location>
        <begin position="40"/>
        <end position="50"/>
    </location>
</feature>
<keyword evidence="8" id="KW-0472">Membrane</keyword>
<evidence type="ECO:0000256" key="12">
    <source>
        <dbReference type="PROSITE-ProRule" id="PRU00076"/>
    </source>
</evidence>
<proteinExistence type="predicted"/>
<dbReference type="GO" id="GO:0043235">
    <property type="term" value="C:receptor complex"/>
    <property type="evidence" value="ECO:0007669"/>
    <property type="project" value="TreeGrafter"/>
</dbReference>
<dbReference type="GO" id="GO:0006897">
    <property type="term" value="P:endocytosis"/>
    <property type="evidence" value="ECO:0007669"/>
    <property type="project" value="UniProtKB-KW"/>
</dbReference>
<name>A0A4Z2JG35_9TELE</name>
<dbReference type="SUPFAM" id="SSF63825">
    <property type="entry name" value="YWTD domain"/>
    <property type="match status" value="1"/>
</dbReference>
<evidence type="ECO:0000256" key="11">
    <source>
        <dbReference type="ARBA" id="ARBA00023180"/>
    </source>
</evidence>
<feature type="signal peptide" evidence="13">
    <location>
        <begin position="1"/>
        <end position="21"/>
    </location>
</feature>
<evidence type="ECO:0000256" key="8">
    <source>
        <dbReference type="ARBA" id="ARBA00023136"/>
    </source>
</evidence>
<keyword evidence="7" id="KW-1133">Transmembrane helix</keyword>
<dbReference type="SMART" id="SM00135">
    <property type="entry name" value="LY"/>
    <property type="match status" value="1"/>
</dbReference>
<evidence type="ECO:0000256" key="6">
    <source>
        <dbReference type="ARBA" id="ARBA00022737"/>
    </source>
</evidence>
<accession>A0A4Z2JG35</accession>
<keyword evidence="10 15" id="KW-0675">Receptor</keyword>
<reference evidence="15 16" key="1">
    <citation type="submission" date="2019-03" db="EMBL/GenBank/DDBJ databases">
        <title>First draft genome of Liparis tanakae, snailfish: a comprehensive survey of snailfish specific genes.</title>
        <authorList>
            <person name="Kim W."/>
            <person name="Song I."/>
            <person name="Jeong J.-H."/>
            <person name="Kim D."/>
            <person name="Kim S."/>
            <person name="Ryu S."/>
            <person name="Song J.Y."/>
            <person name="Lee S.K."/>
        </authorList>
    </citation>
    <scope>NUCLEOTIDE SEQUENCE [LARGE SCALE GENOMIC DNA]</scope>
    <source>
        <tissue evidence="15">Muscle</tissue>
    </source>
</reference>
<evidence type="ECO:0000256" key="2">
    <source>
        <dbReference type="ARBA" id="ARBA00022536"/>
    </source>
</evidence>
<dbReference type="SMART" id="SM00179">
    <property type="entry name" value="EGF_CA"/>
    <property type="match status" value="1"/>
</dbReference>
<evidence type="ECO:0000256" key="1">
    <source>
        <dbReference type="ARBA" id="ARBA00004479"/>
    </source>
</evidence>
<dbReference type="Pfam" id="PF12662">
    <property type="entry name" value="cEGF"/>
    <property type="match status" value="1"/>
</dbReference>
<dbReference type="GO" id="GO:0005886">
    <property type="term" value="C:plasma membrane"/>
    <property type="evidence" value="ECO:0007669"/>
    <property type="project" value="TreeGrafter"/>
</dbReference>
<keyword evidence="6" id="KW-0677">Repeat</keyword>
<gene>
    <name evidence="15" type="primary">LRP1B_1</name>
    <name evidence="15" type="ORF">EYF80_001086</name>
</gene>
<sequence length="185" mass="21051">MGKNETLILTIVVFFCHQCKCWPGFHLKDDGKTCVDIDECSTTLPCSQRCINTYGSYKCLCVDGYEALEVNPNTCKALSVEEPFLIMADHHEIRKLSVDGSNYTILKQGLNNIIHIDFDYKKEFIYWVDSTRPSGRKINRMRLNGSDLKVPPDLVAVTACHEVPCANLPKMYSLLSAWYLSNLYL</sequence>
<dbReference type="SUPFAM" id="SSF57184">
    <property type="entry name" value="Growth factor receptor domain"/>
    <property type="match status" value="1"/>
</dbReference>
<dbReference type="PROSITE" id="PS50026">
    <property type="entry name" value="EGF_3"/>
    <property type="match status" value="1"/>
</dbReference>
<dbReference type="Gene3D" id="2.10.25.10">
    <property type="entry name" value="Laminin"/>
    <property type="match status" value="2"/>
</dbReference>
<dbReference type="InterPro" id="IPR011042">
    <property type="entry name" value="6-blade_b-propeller_TolB-like"/>
</dbReference>
<dbReference type="InterPro" id="IPR009030">
    <property type="entry name" value="Growth_fac_rcpt_cys_sf"/>
</dbReference>
<evidence type="ECO:0000256" key="13">
    <source>
        <dbReference type="SAM" id="SignalP"/>
    </source>
</evidence>
<dbReference type="InterPro" id="IPR018097">
    <property type="entry name" value="EGF_Ca-bd_CS"/>
</dbReference>
<evidence type="ECO:0000256" key="3">
    <source>
        <dbReference type="ARBA" id="ARBA00022583"/>
    </source>
</evidence>
<organism evidence="15 16">
    <name type="scientific">Liparis tanakae</name>
    <name type="common">Tanaka's snailfish</name>
    <dbReference type="NCBI Taxonomy" id="230148"/>
    <lineage>
        <taxon>Eukaryota</taxon>
        <taxon>Metazoa</taxon>
        <taxon>Chordata</taxon>
        <taxon>Craniata</taxon>
        <taxon>Vertebrata</taxon>
        <taxon>Euteleostomi</taxon>
        <taxon>Actinopterygii</taxon>
        <taxon>Neopterygii</taxon>
        <taxon>Teleostei</taxon>
        <taxon>Neoteleostei</taxon>
        <taxon>Acanthomorphata</taxon>
        <taxon>Eupercaria</taxon>
        <taxon>Perciformes</taxon>
        <taxon>Cottioidei</taxon>
        <taxon>Cottales</taxon>
        <taxon>Liparidae</taxon>
        <taxon>Liparis</taxon>
    </lineage>
</organism>
<dbReference type="InterPro" id="IPR000152">
    <property type="entry name" value="EGF-type_Asp/Asn_hydroxyl_site"/>
</dbReference>
<keyword evidence="15" id="KW-0449">Lipoprotein</keyword>
<dbReference type="SMART" id="SM00181">
    <property type="entry name" value="EGF"/>
    <property type="match status" value="1"/>
</dbReference>
<dbReference type="InterPro" id="IPR051221">
    <property type="entry name" value="LDLR-related"/>
</dbReference>
<keyword evidence="16" id="KW-1185">Reference proteome</keyword>
<feature type="domain" description="EGF-like" evidence="14">
    <location>
        <begin position="36"/>
        <end position="71"/>
    </location>
</feature>
<keyword evidence="2 12" id="KW-0245">EGF-like domain</keyword>
<keyword evidence="9 12" id="KW-1015">Disulfide bond</keyword>
<dbReference type="OrthoDB" id="10066840at2759"/>
<comment type="caution">
    <text evidence="12">Lacks conserved residue(s) required for the propagation of feature annotation.</text>
</comment>
<evidence type="ECO:0000256" key="4">
    <source>
        <dbReference type="ARBA" id="ARBA00022692"/>
    </source>
</evidence>
<evidence type="ECO:0000256" key="5">
    <source>
        <dbReference type="ARBA" id="ARBA00022729"/>
    </source>
</evidence>
<evidence type="ECO:0000313" key="15">
    <source>
        <dbReference type="EMBL" id="TNN88754.1"/>
    </source>
</evidence>
<keyword evidence="11" id="KW-0325">Glycoprotein</keyword>
<comment type="subcellular location">
    <subcellularLocation>
        <location evidence="1">Membrane</location>
        <topology evidence="1">Single-pass type I membrane protein</topology>
    </subcellularLocation>
</comment>
<evidence type="ECO:0000259" key="14">
    <source>
        <dbReference type="PROSITE" id="PS50026"/>
    </source>
</evidence>
<comment type="caution">
    <text evidence="15">The sequence shown here is derived from an EMBL/GenBank/DDBJ whole genome shotgun (WGS) entry which is preliminary data.</text>
</comment>
<keyword evidence="5 13" id="KW-0732">Signal</keyword>
<dbReference type="InterPro" id="IPR026823">
    <property type="entry name" value="cEGF"/>
</dbReference>
<keyword evidence="3" id="KW-0254">Endocytosis</keyword>